<evidence type="ECO:0000256" key="2">
    <source>
        <dbReference type="ARBA" id="ARBA00004496"/>
    </source>
</evidence>
<comment type="subcellular location">
    <subcellularLocation>
        <location evidence="2">Cytoplasm</location>
    </subcellularLocation>
</comment>
<dbReference type="GO" id="GO:0000162">
    <property type="term" value="P:L-tryptophan biosynthetic process"/>
    <property type="evidence" value="ECO:0007669"/>
    <property type="project" value="TreeGrafter"/>
</dbReference>
<organism evidence="12">
    <name type="scientific">Ignisphaera aggregans</name>
    <dbReference type="NCBI Taxonomy" id="334771"/>
    <lineage>
        <taxon>Archaea</taxon>
        <taxon>Thermoproteota</taxon>
        <taxon>Thermoprotei</taxon>
        <taxon>Desulfurococcales</taxon>
        <taxon>Desulfurococcaceae</taxon>
        <taxon>Ignisphaera</taxon>
    </lineage>
</organism>
<keyword evidence="9 11" id="KW-0368">Histidine biosynthesis</keyword>
<evidence type="ECO:0000256" key="7">
    <source>
        <dbReference type="ARBA" id="ARBA00022490"/>
    </source>
</evidence>
<dbReference type="SUPFAM" id="SSF51366">
    <property type="entry name" value="Ribulose-phoshate binding barrel"/>
    <property type="match status" value="1"/>
</dbReference>
<dbReference type="GO" id="GO:0003949">
    <property type="term" value="F:1-(5-phosphoribosyl)-5-[(5-phosphoribosylamino)methylideneamino]imidazole-4-carboxamide isomerase activity"/>
    <property type="evidence" value="ECO:0007669"/>
    <property type="project" value="UniProtKB-EC"/>
</dbReference>
<evidence type="ECO:0000256" key="4">
    <source>
        <dbReference type="ARBA" id="ARBA00009667"/>
    </source>
</evidence>
<reference evidence="12" key="1">
    <citation type="journal article" date="2020" name="mSystems">
        <title>Genome- and Community-Level Interaction Insights into Carbon Utilization and Element Cycling Functions of Hydrothermarchaeota in Hydrothermal Sediment.</title>
        <authorList>
            <person name="Zhou Z."/>
            <person name="Liu Y."/>
            <person name="Xu W."/>
            <person name="Pan J."/>
            <person name="Luo Z.H."/>
            <person name="Li M."/>
        </authorList>
    </citation>
    <scope>NUCLEOTIDE SEQUENCE [LARGE SCALE GENOMIC DNA]</scope>
    <source>
        <strain evidence="12">SpSt-732</strain>
    </source>
</reference>
<evidence type="ECO:0000256" key="10">
    <source>
        <dbReference type="ARBA" id="ARBA00023235"/>
    </source>
</evidence>
<dbReference type="PANTHER" id="PTHR43090:SF2">
    <property type="entry name" value="1-(5-PHOSPHORIBOSYL)-5-[(5-PHOSPHORIBOSYLAMINO)METHYLIDENEAMINO] IMIDAZOLE-4-CARBOXAMIDE ISOMERASE"/>
    <property type="match status" value="1"/>
</dbReference>
<accession>A0A7C4BC20</accession>
<evidence type="ECO:0000256" key="6">
    <source>
        <dbReference type="ARBA" id="ARBA00018464"/>
    </source>
</evidence>
<dbReference type="InterPro" id="IPR013785">
    <property type="entry name" value="Aldolase_TIM"/>
</dbReference>
<evidence type="ECO:0000313" key="12">
    <source>
        <dbReference type="EMBL" id="HGI87634.1"/>
    </source>
</evidence>
<dbReference type="EC" id="5.3.1.16" evidence="5"/>
<evidence type="ECO:0000256" key="1">
    <source>
        <dbReference type="ARBA" id="ARBA00000901"/>
    </source>
</evidence>
<comment type="caution">
    <text evidence="12">The sequence shown here is derived from an EMBL/GenBank/DDBJ whole genome shotgun (WGS) entry which is preliminary data.</text>
</comment>
<proteinExistence type="inferred from homology"/>
<comment type="pathway">
    <text evidence="3">Amino-acid biosynthesis; L-histidine biosynthesis; L-histidine from 5-phospho-alpha-D-ribose 1-diphosphate: step 4/9.</text>
</comment>
<gene>
    <name evidence="12" type="ORF">ENV14_04495</name>
</gene>
<protein>
    <recommendedName>
        <fullName evidence="6">1-(5-phosphoribosyl)-5-[(5-phosphoribosylamino)methylideneamino] imidazole-4-carboxamide isomerase</fullName>
        <ecNumber evidence="5">5.3.1.16</ecNumber>
    </recommendedName>
</protein>
<dbReference type="GO" id="GO:0005737">
    <property type="term" value="C:cytoplasm"/>
    <property type="evidence" value="ECO:0007669"/>
    <property type="project" value="UniProtKB-SubCell"/>
</dbReference>
<evidence type="ECO:0000256" key="9">
    <source>
        <dbReference type="ARBA" id="ARBA00023102"/>
    </source>
</evidence>
<dbReference type="InterPro" id="IPR006062">
    <property type="entry name" value="His_biosynth"/>
</dbReference>
<evidence type="ECO:0000256" key="5">
    <source>
        <dbReference type="ARBA" id="ARBA00012550"/>
    </source>
</evidence>
<sequence>MKVMPSIDLSNGIAVKRVHGIRGSGIVVGNPVDVAYKLYELGYDVLHVVDLDAAEGVGDNENVIRELGKVGFAFLQVGGGIRSVEKATRILSYGASAVVISTVYFTNRRIFNNIIRSVGGDKVIVALDYDSSHNVMIRGWKERAVSLHEALQGLATYTLRGILFTYISNEGTEGGIDERIGRFATTVRGLKEYAGGVSSTEDLIKLKDMGFDYAIVGMALYRGRLWGVRGV</sequence>
<keyword evidence="8 11" id="KW-0028">Amino-acid biosynthesis</keyword>
<dbReference type="InterPro" id="IPR011060">
    <property type="entry name" value="RibuloseP-bd_barrel"/>
</dbReference>
<dbReference type="InterPro" id="IPR023016">
    <property type="entry name" value="HisA/PriA"/>
</dbReference>
<evidence type="ECO:0000256" key="8">
    <source>
        <dbReference type="ARBA" id="ARBA00022605"/>
    </source>
</evidence>
<dbReference type="Pfam" id="PF00977">
    <property type="entry name" value="His_biosynth"/>
    <property type="match status" value="1"/>
</dbReference>
<dbReference type="InterPro" id="IPR044524">
    <property type="entry name" value="Isoase_HisA-like"/>
</dbReference>
<evidence type="ECO:0000256" key="11">
    <source>
        <dbReference type="RuleBase" id="RU003657"/>
    </source>
</evidence>
<keyword evidence="10 12" id="KW-0413">Isomerase</keyword>
<name>A0A7C4BC20_9CREN</name>
<dbReference type="EMBL" id="DTFF01000040">
    <property type="protein sequence ID" value="HGI87634.1"/>
    <property type="molecule type" value="Genomic_DNA"/>
</dbReference>
<comment type="similarity">
    <text evidence="4 11">Belongs to the HisA/HisF family.</text>
</comment>
<dbReference type="PANTHER" id="PTHR43090">
    <property type="entry name" value="1-(5-PHOSPHORIBOSYL)-5-[(5-PHOSPHORIBOSYLAMINO)METHYLIDENEAMINO] IMIDAZOLE-4-CARBOXAMIDE ISOMERASE"/>
    <property type="match status" value="1"/>
</dbReference>
<dbReference type="AlphaFoldDB" id="A0A7C4BC20"/>
<dbReference type="UniPathway" id="UPA00031">
    <property type="reaction ID" value="UER00009"/>
</dbReference>
<dbReference type="Gene3D" id="3.20.20.70">
    <property type="entry name" value="Aldolase class I"/>
    <property type="match status" value="1"/>
</dbReference>
<dbReference type="NCBIfam" id="NF010113">
    <property type="entry name" value="PRK13586.1"/>
    <property type="match status" value="1"/>
</dbReference>
<dbReference type="GO" id="GO:0000105">
    <property type="term" value="P:L-histidine biosynthetic process"/>
    <property type="evidence" value="ECO:0007669"/>
    <property type="project" value="UniProtKB-UniPathway"/>
</dbReference>
<evidence type="ECO:0000256" key="3">
    <source>
        <dbReference type="ARBA" id="ARBA00005133"/>
    </source>
</evidence>
<dbReference type="CDD" id="cd04732">
    <property type="entry name" value="HisA"/>
    <property type="match status" value="1"/>
</dbReference>
<keyword evidence="7" id="KW-0963">Cytoplasm</keyword>
<comment type="catalytic activity">
    <reaction evidence="1">
        <text>1-(5-phospho-beta-D-ribosyl)-5-[(5-phospho-beta-D-ribosylamino)methylideneamino]imidazole-4-carboxamide = 5-[(5-phospho-1-deoxy-D-ribulos-1-ylimino)methylamino]-1-(5-phospho-beta-D-ribosyl)imidazole-4-carboxamide</text>
        <dbReference type="Rhea" id="RHEA:15469"/>
        <dbReference type="ChEBI" id="CHEBI:58435"/>
        <dbReference type="ChEBI" id="CHEBI:58525"/>
        <dbReference type="EC" id="5.3.1.16"/>
    </reaction>
</comment>